<dbReference type="PANTHER" id="PTHR43877">
    <property type="entry name" value="AMINOALKYLPHOSPHONATE N-ACETYLTRANSFERASE-RELATED-RELATED"/>
    <property type="match status" value="1"/>
</dbReference>
<dbReference type="Gene3D" id="3.40.630.30">
    <property type="match status" value="1"/>
</dbReference>
<comment type="caution">
    <text evidence="4">The sequence shown here is derived from an EMBL/GenBank/DDBJ whole genome shotgun (WGS) entry which is preliminary data.</text>
</comment>
<dbReference type="SUPFAM" id="SSF55729">
    <property type="entry name" value="Acyl-CoA N-acyltransferases (Nat)"/>
    <property type="match status" value="1"/>
</dbReference>
<gene>
    <name evidence="4" type="ORF">NX773_15500</name>
</gene>
<evidence type="ECO:0000259" key="3">
    <source>
        <dbReference type="PROSITE" id="PS51186"/>
    </source>
</evidence>
<dbReference type="PROSITE" id="PS51186">
    <property type="entry name" value="GNAT"/>
    <property type="match status" value="1"/>
</dbReference>
<dbReference type="EMBL" id="JANUGV010000004">
    <property type="protein sequence ID" value="MCS0609573.1"/>
    <property type="molecule type" value="Genomic_DNA"/>
</dbReference>
<dbReference type="Pfam" id="PF00583">
    <property type="entry name" value="Acetyltransf_1"/>
    <property type="match status" value="1"/>
</dbReference>
<organism evidence="4 5">
    <name type="scientific">Massilia solisilvae</name>
    <dbReference type="NCBI Taxonomy" id="1811225"/>
    <lineage>
        <taxon>Bacteria</taxon>
        <taxon>Pseudomonadati</taxon>
        <taxon>Pseudomonadota</taxon>
        <taxon>Betaproteobacteria</taxon>
        <taxon>Burkholderiales</taxon>
        <taxon>Oxalobacteraceae</taxon>
        <taxon>Telluria group</taxon>
        <taxon>Massilia</taxon>
    </lineage>
</organism>
<accession>A0ABT2BNX1</accession>
<dbReference type="RefSeq" id="WP_258857226.1">
    <property type="nucleotide sequence ID" value="NZ_JANUGV010000004.1"/>
</dbReference>
<dbReference type="InterPro" id="IPR016181">
    <property type="entry name" value="Acyl_CoA_acyltransferase"/>
</dbReference>
<dbReference type="Proteomes" id="UP001205861">
    <property type="component" value="Unassembled WGS sequence"/>
</dbReference>
<sequence>MIQTRNLAAQDVQAILPDLMELLADVVEHGSSVGFLAPLSASEARAYWTGVEKAVAEGSRVLLVAVRNGELLGTVQLDLCQKANGRNRAEVQKLIVRSGARRAGVASLLMREAQAQALQLRRGLLFLDTEAGSGAERFYQSCGFTRLGELPDFACNTDGEWRATAIYFKTLFTPERLEPADS</sequence>
<keyword evidence="1" id="KW-0808">Transferase</keyword>
<evidence type="ECO:0000313" key="5">
    <source>
        <dbReference type="Proteomes" id="UP001205861"/>
    </source>
</evidence>
<dbReference type="PANTHER" id="PTHR43877:SF2">
    <property type="entry name" value="AMINOALKYLPHOSPHONATE N-ACETYLTRANSFERASE-RELATED"/>
    <property type="match status" value="1"/>
</dbReference>
<keyword evidence="5" id="KW-1185">Reference proteome</keyword>
<proteinExistence type="predicted"/>
<evidence type="ECO:0000256" key="1">
    <source>
        <dbReference type="ARBA" id="ARBA00022679"/>
    </source>
</evidence>
<dbReference type="CDD" id="cd04301">
    <property type="entry name" value="NAT_SF"/>
    <property type="match status" value="1"/>
</dbReference>
<name>A0ABT2BNX1_9BURK</name>
<reference evidence="4 5" key="1">
    <citation type="submission" date="2022-08" db="EMBL/GenBank/DDBJ databases">
        <title>Reclassification of Massilia species as members of the genera Telluria, Duganella, Pseudoduganella, Mokoshia gen. nov. and Zemynaea gen. nov. using orthogonal and non-orthogonal genome-based approaches.</title>
        <authorList>
            <person name="Bowman J.P."/>
        </authorList>
    </citation>
    <scope>NUCLEOTIDE SEQUENCE [LARGE SCALE GENOMIC DNA]</scope>
    <source>
        <strain evidence="4 5">JCM 31607</strain>
    </source>
</reference>
<feature type="domain" description="N-acetyltransferase" evidence="3">
    <location>
        <begin position="2"/>
        <end position="173"/>
    </location>
</feature>
<evidence type="ECO:0000313" key="4">
    <source>
        <dbReference type="EMBL" id="MCS0609573.1"/>
    </source>
</evidence>
<keyword evidence="2" id="KW-0012">Acyltransferase</keyword>
<protein>
    <submittedName>
        <fullName evidence="4">GNAT family N-acetyltransferase</fullName>
    </submittedName>
</protein>
<evidence type="ECO:0000256" key="2">
    <source>
        <dbReference type="ARBA" id="ARBA00023315"/>
    </source>
</evidence>
<dbReference type="InterPro" id="IPR000182">
    <property type="entry name" value="GNAT_dom"/>
</dbReference>
<dbReference type="InterPro" id="IPR050832">
    <property type="entry name" value="Bact_Acetyltransf"/>
</dbReference>